<name>A0A378MVD2_MANHA</name>
<evidence type="ECO:0000313" key="1">
    <source>
        <dbReference type="EMBL" id="STY60054.1"/>
    </source>
</evidence>
<gene>
    <name evidence="1" type="ORF">NCTC10638_01247</name>
</gene>
<protein>
    <submittedName>
        <fullName evidence="1">Uncharacterized protein</fullName>
    </submittedName>
</protein>
<accession>A0A378MVD2</accession>
<proteinExistence type="predicted"/>
<sequence>MAKPFMANRLYLNLQSESDEQVFTTSHRAYLQQNYFAKLDDLTETEKSQIAKTHFHFWISSFSPLQLACLRNSASIAIFTCSFLTQAKNIGATVWKKKVWQKLALSHKISQDDLDNLLAEQRNKLLNLWANKGGIS</sequence>
<reference evidence="1 2" key="1">
    <citation type="submission" date="2018-06" db="EMBL/GenBank/DDBJ databases">
        <authorList>
            <consortium name="Pathogen Informatics"/>
            <person name="Doyle S."/>
        </authorList>
    </citation>
    <scope>NUCLEOTIDE SEQUENCE [LARGE SCALE GENOMIC DNA]</scope>
    <source>
        <strain evidence="1 2">NCTC10638</strain>
    </source>
</reference>
<dbReference type="Pfam" id="PF04257">
    <property type="entry name" value="Exonuc_V_gamma"/>
    <property type="match status" value="1"/>
</dbReference>
<dbReference type="Proteomes" id="UP000254802">
    <property type="component" value="Unassembled WGS sequence"/>
</dbReference>
<dbReference type="AlphaFoldDB" id="A0A378MVD2"/>
<organism evidence="1 2">
    <name type="scientific">Mannheimia haemolytica</name>
    <name type="common">Pasteurella haemolytica</name>
    <dbReference type="NCBI Taxonomy" id="75985"/>
    <lineage>
        <taxon>Bacteria</taxon>
        <taxon>Pseudomonadati</taxon>
        <taxon>Pseudomonadota</taxon>
        <taxon>Gammaproteobacteria</taxon>
        <taxon>Pasteurellales</taxon>
        <taxon>Pasteurellaceae</taxon>
        <taxon>Mannheimia</taxon>
    </lineage>
</organism>
<evidence type="ECO:0000313" key="2">
    <source>
        <dbReference type="Proteomes" id="UP000254802"/>
    </source>
</evidence>
<dbReference type="EMBL" id="UGPN01000002">
    <property type="protein sequence ID" value="STY60054.1"/>
    <property type="molecule type" value="Genomic_DNA"/>
</dbReference>